<accession>A0A0M1P7B2</accession>
<proteinExistence type="predicted"/>
<keyword evidence="2" id="KW-1185">Reference proteome</keyword>
<evidence type="ECO:0000313" key="2">
    <source>
        <dbReference type="Proteomes" id="UP000036932"/>
    </source>
</evidence>
<dbReference type="PATRIC" id="fig|1705565.3.peg.5128"/>
<reference evidence="2" key="1">
    <citation type="submission" date="2015-08" db="EMBL/GenBank/DDBJ databases">
        <title>Genome sequencing project for genomic taxonomy and phylogenomics of Bacillus-like bacteria.</title>
        <authorList>
            <person name="Liu B."/>
            <person name="Wang J."/>
            <person name="Zhu Y."/>
            <person name="Liu G."/>
            <person name="Chen Q."/>
            <person name="Chen Z."/>
            <person name="Lan J."/>
            <person name="Che J."/>
            <person name="Ge C."/>
            <person name="Shi H."/>
            <person name="Pan Z."/>
            <person name="Liu X."/>
        </authorList>
    </citation>
    <scope>NUCLEOTIDE SEQUENCE [LARGE SCALE GENOMIC DNA]</scope>
    <source>
        <strain evidence="2">FJAT-22460</strain>
    </source>
</reference>
<dbReference type="EMBL" id="LIUT01000001">
    <property type="protein sequence ID" value="KOR90358.1"/>
    <property type="molecule type" value="Genomic_DNA"/>
</dbReference>
<organism evidence="1 2">
    <name type="scientific">Paenibacillus solani</name>
    <dbReference type="NCBI Taxonomy" id="1705565"/>
    <lineage>
        <taxon>Bacteria</taxon>
        <taxon>Bacillati</taxon>
        <taxon>Bacillota</taxon>
        <taxon>Bacilli</taxon>
        <taxon>Bacillales</taxon>
        <taxon>Paenibacillaceae</taxon>
        <taxon>Paenibacillus</taxon>
    </lineage>
</organism>
<sequence>MNIDELQSIPINDAVSNELINTALDLTVDYSEIAFDSLLSDDLIREIPIVKSIVALGRFGISIKQLHFTKKVLCFLKEFHSRSSTNNIVKFKNKLNTDQKFKDKVTERIILIIDRLRTEQRAILLTKLLMGYIHEEYNWETFCYFSECLDSMQLIDIAVLDNLLTKESVEIENIAVSTFDKYMLLASIERLKSYGFVGVKDLSFIGSKGEFNKVAYISSLGKIIYNTIKV</sequence>
<dbReference type="OrthoDB" id="2088133at2"/>
<protein>
    <submittedName>
        <fullName evidence="1">Uncharacterized protein</fullName>
    </submittedName>
</protein>
<dbReference type="AlphaFoldDB" id="A0A0M1P7B2"/>
<gene>
    <name evidence="1" type="ORF">AM231_15320</name>
</gene>
<comment type="caution">
    <text evidence="1">The sequence shown here is derived from an EMBL/GenBank/DDBJ whole genome shotgun (WGS) entry which is preliminary data.</text>
</comment>
<dbReference type="Proteomes" id="UP000036932">
    <property type="component" value="Unassembled WGS sequence"/>
</dbReference>
<dbReference type="RefSeq" id="WP_054403298.1">
    <property type="nucleotide sequence ID" value="NZ_LIUT01000001.1"/>
</dbReference>
<name>A0A0M1P7B2_9BACL</name>
<evidence type="ECO:0000313" key="1">
    <source>
        <dbReference type="EMBL" id="KOR90358.1"/>
    </source>
</evidence>